<keyword evidence="4 8" id="KW-0812">Transmembrane</keyword>
<dbReference type="PANTHER" id="PTHR22914:SF41">
    <property type="entry name" value="CHITIN SYNTHASE 7"/>
    <property type="match status" value="1"/>
</dbReference>
<evidence type="ECO:0000256" key="8">
    <source>
        <dbReference type="SAM" id="Phobius"/>
    </source>
</evidence>
<evidence type="ECO:0000256" key="4">
    <source>
        <dbReference type="ARBA" id="ARBA00022692"/>
    </source>
</evidence>
<keyword evidence="10" id="KW-1185">Reference proteome</keyword>
<evidence type="ECO:0000256" key="6">
    <source>
        <dbReference type="ARBA" id="ARBA00023136"/>
    </source>
</evidence>
<feature type="compositionally biased region" description="Polar residues" evidence="7">
    <location>
        <begin position="620"/>
        <end position="639"/>
    </location>
</feature>
<evidence type="ECO:0000256" key="5">
    <source>
        <dbReference type="ARBA" id="ARBA00022989"/>
    </source>
</evidence>
<comment type="subcellular location">
    <subcellularLocation>
        <location evidence="1">Membrane</location>
        <topology evidence="1">Multi-pass membrane protein</topology>
    </subcellularLocation>
</comment>
<evidence type="ECO:0000256" key="2">
    <source>
        <dbReference type="ARBA" id="ARBA00012543"/>
    </source>
</evidence>
<feature type="compositionally biased region" description="Polar residues" evidence="7">
    <location>
        <begin position="183"/>
        <end position="193"/>
    </location>
</feature>
<dbReference type="SUPFAM" id="SSF53448">
    <property type="entry name" value="Nucleotide-diphospho-sugar transferases"/>
    <property type="match status" value="1"/>
</dbReference>
<proteinExistence type="predicted"/>
<reference evidence="9" key="1">
    <citation type="submission" date="2022-11" db="EMBL/GenBank/DDBJ databases">
        <title>Centuries of genome instability and evolution in soft-shell clam transmissible cancer (bioRxiv).</title>
        <authorList>
            <person name="Hart S.F.M."/>
            <person name="Yonemitsu M.A."/>
            <person name="Giersch R.M."/>
            <person name="Beal B.F."/>
            <person name="Arriagada G."/>
            <person name="Davis B.W."/>
            <person name="Ostrander E.A."/>
            <person name="Goff S.P."/>
            <person name="Metzger M.J."/>
        </authorList>
    </citation>
    <scope>NUCLEOTIDE SEQUENCE</scope>
    <source>
        <strain evidence="9">MELC-2E11</strain>
        <tissue evidence="9">Siphon/mantle</tissue>
    </source>
</reference>
<keyword evidence="3" id="KW-0808">Transferase</keyword>
<accession>A0ABY7EH65</accession>
<feature type="compositionally biased region" description="Basic and acidic residues" evidence="7">
    <location>
        <begin position="389"/>
        <end position="402"/>
    </location>
</feature>
<dbReference type="Proteomes" id="UP001164746">
    <property type="component" value="Chromosome 6"/>
</dbReference>
<dbReference type="PANTHER" id="PTHR22914">
    <property type="entry name" value="CHITIN SYNTHASE"/>
    <property type="match status" value="1"/>
</dbReference>
<dbReference type="Pfam" id="PF03142">
    <property type="entry name" value="Chitin_synth_2"/>
    <property type="match status" value="1"/>
</dbReference>
<feature type="region of interest" description="Disordered" evidence="7">
    <location>
        <begin position="385"/>
        <end position="462"/>
    </location>
</feature>
<evidence type="ECO:0000313" key="9">
    <source>
        <dbReference type="EMBL" id="WAR09210.1"/>
    </source>
</evidence>
<keyword evidence="6 8" id="KW-0472">Membrane</keyword>
<feature type="transmembrane region" description="Helical" evidence="8">
    <location>
        <begin position="243"/>
        <end position="263"/>
    </location>
</feature>
<evidence type="ECO:0000256" key="1">
    <source>
        <dbReference type="ARBA" id="ARBA00004141"/>
    </source>
</evidence>
<feature type="compositionally biased region" description="Polar residues" evidence="7">
    <location>
        <begin position="441"/>
        <end position="462"/>
    </location>
</feature>
<dbReference type="EC" id="2.4.1.16" evidence="2"/>
<dbReference type="InterPro" id="IPR029044">
    <property type="entry name" value="Nucleotide-diphossugar_trans"/>
</dbReference>
<feature type="transmembrane region" description="Helical" evidence="8">
    <location>
        <begin position="275"/>
        <end position="296"/>
    </location>
</feature>
<gene>
    <name evidence="9" type="ORF">MAR_019168</name>
</gene>
<keyword evidence="5 8" id="KW-1133">Transmembrane helix</keyword>
<evidence type="ECO:0000256" key="7">
    <source>
        <dbReference type="SAM" id="MobiDB-lite"/>
    </source>
</evidence>
<feature type="region of interest" description="Disordered" evidence="7">
    <location>
        <begin position="165"/>
        <end position="203"/>
    </location>
</feature>
<keyword evidence="3" id="KW-0328">Glycosyltransferase</keyword>
<feature type="compositionally biased region" description="Basic and acidic residues" evidence="7">
    <location>
        <begin position="165"/>
        <end position="178"/>
    </location>
</feature>
<feature type="region of interest" description="Disordered" evidence="7">
    <location>
        <begin position="602"/>
        <end position="639"/>
    </location>
</feature>
<evidence type="ECO:0000313" key="10">
    <source>
        <dbReference type="Proteomes" id="UP001164746"/>
    </source>
</evidence>
<evidence type="ECO:0000256" key="3">
    <source>
        <dbReference type="ARBA" id="ARBA00022676"/>
    </source>
</evidence>
<protein>
    <recommendedName>
        <fullName evidence="2">chitin synthase</fullName>
        <ecNumber evidence="2">2.4.1.16</ecNumber>
    </recommendedName>
</protein>
<name>A0ABY7EH65_MYAAR</name>
<feature type="transmembrane region" description="Helical" evidence="8">
    <location>
        <begin position="501"/>
        <end position="521"/>
    </location>
</feature>
<sequence>MYRNNLILKEDQIPNLYTLKNIFTFSDPGEARYILTTDADVDFTPGSIDSLLDMMNRDENVGAVCARTHPLGSGPIVWYQIFEYAIGHWLQKTAEHVIGTVLCAPGCFSLYRCSALAEVLPTYSGKVENAFGFLTMDMGEDRWLCTLMFSLSGIWRTRTERERDEFVDVESQPEHAEHLGGTIETNENQTSDPDSPPNPESLPKLETEEAEFWVKIQDRIKPEENRDTDNMLKGKLVDLRNTWLLLFSISNTLWMILIFTMASNAQLLKVVGSNPLGLVVLTIFLIVLTLQFLAMLRHRLSTFVHYIARRNRALGDSTTQNDKTPDNSTQKHSKACKMPYNLRRCCDFIKRKPKIQSNSPIKNNTTPGNSTIQDRVFLIGNEVEQGKVPPEKRSGTIHKEQETQIGPRMIPPGELEKERVRDEFVDVESQPEHAEHLGGTIETNENQTSDPDSPPNLESLQKQETEEAEFWVKIQDRIKPEENRDTDNMLKGKLVDLRNTWLLLFGISNTLWMILIFTMANNAELLKVVGSNPIGLVVLTIFLIVLTLQFLAMLGHRLGTFVHYIARKNKFLDGSTTEAGEQEAHSKRRKCCFSCLCCNSTEEKDEIQDDSSKKNDETPDNSTGEFRNVSGQLPNSKPV</sequence>
<dbReference type="InterPro" id="IPR004835">
    <property type="entry name" value="Chitin_synth"/>
</dbReference>
<feature type="transmembrane region" description="Helical" evidence="8">
    <location>
        <begin position="533"/>
        <end position="554"/>
    </location>
</feature>
<feature type="compositionally biased region" description="Basic and acidic residues" evidence="7">
    <location>
        <begin position="414"/>
        <end position="436"/>
    </location>
</feature>
<dbReference type="EMBL" id="CP111017">
    <property type="protein sequence ID" value="WAR09210.1"/>
    <property type="molecule type" value="Genomic_DNA"/>
</dbReference>
<organism evidence="9 10">
    <name type="scientific">Mya arenaria</name>
    <name type="common">Soft-shell clam</name>
    <dbReference type="NCBI Taxonomy" id="6604"/>
    <lineage>
        <taxon>Eukaryota</taxon>
        <taxon>Metazoa</taxon>
        <taxon>Spiralia</taxon>
        <taxon>Lophotrochozoa</taxon>
        <taxon>Mollusca</taxon>
        <taxon>Bivalvia</taxon>
        <taxon>Autobranchia</taxon>
        <taxon>Heteroconchia</taxon>
        <taxon>Euheterodonta</taxon>
        <taxon>Imparidentia</taxon>
        <taxon>Neoheterodontei</taxon>
        <taxon>Myida</taxon>
        <taxon>Myoidea</taxon>
        <taxon>Myidae</taxon>
        <taxon>Mya</taxon>
    </lineage>
</organism>